<keyword evidence="3" id="KW-1185">Reference proteome</keyword>
<gene>
    <name evidence="2" type="ORF">CENDO_04130</name>
</gene>
<evidence type="ECO:0000259" key="1">
    <source>
        <dbReference type="Pfam" id="PF12724"/>
    </source>
</evidence>
<reference evidence="2 3" key="1">
    <citation type="submission" date="2019-04" db="EMBL/GenBank/DDBJ databases">
        <title>Corynebacterium endometrii sp. nov., isolated from the uterus of a cow with endometritis.</title>
        <authorList>
            <person name="Ballas P."/>
            <person name="Ruckert C."/>
            <person name="Wagener K."/>
            <person name="Drillich M."/>
            <person name="Kaempfer P."/>
            <person name="Busse H.-J."/>
            <person name="Ehling-Schulz M."/>
        </authorList>
    </citation>
    <scope>NUCLEOTIDE SEQUENCE [LARGE SCALE GENOMIC DNA]</scope>
    <source>
        <strain evidence="2 3">LMM-1653</strain>
    </source>
</reference>
<accession>A0A4P7QHB7</accession>
<dbReference type="KEGG" id="cee:CENDO_04130"/>
<dbReference type="Proteomes" id="UP000296352">
    <property type="component" value="Chromosome"/>
</dbReference>
<organism evidence="2 3">
    <name type="scientific">Corynebacterium endometrii</name>
    <dbReference type="NCBI Taxonomy" id="2488819"/>
    <lineage>
        <taxon>Bacteria</taxon>
        <taxon>Bacillati</taxon>
        <taxon>Actinomycetota</taxon>
        <taxon>Actinomycetes</taxon>
        <taxon>Mycobacteriales</taxon>
        <taxon>Corynebacteriaceae</taxon>
        <taxon>Corynebacterium</taxon>
    </lineage>
</organism>
<feature type="domain" description="Flavodoxin" evidence="1">
    <location>
        <begin position="5"/>
        <end position="132"/>
    </location>
</feature>
<evidence type="ECO:0000313" key="3">
    <source>
        <dbReference type="Proteomes" id="UP000296352"/>
    </source>
</evidence>
<name>A0A4P7QHB7_9CORY</name>
<dbReference type="InterPro" id="IPR026816">
    <property type="entry name" value="Flavodoxin_dom"/>
</dbReference>
<proteinExistence type="predicted"/>
<dbReference type="OrthoDB" id="4878515at2"/>
<dbReference type="EMBL" id="CP039247">
    <property type="protein sequence ID" value="QCB28117.1"/>
    <property type="molecule type" value="Genomic_DNA"/>
</dbReference>
<protein>
    <submittedName>
        <fullName evidence="2">Flavodoxin domain protein</fullName>
    </submittedName>
</protein>
<dbReference type="InterPro" id="IPR029039">
    <property type="entry name" value="Flavoprotein-like_sf"/>
</dbReference>
<evidence type="ECO:0000313" key="2">
    <source>
        <dbReference type="EMBL" id="QCB28117.1"/>
    </source>
</evidence>
<dbReference type="RefSeq" id="WP_136140900.1">
    <property type="nucleotide sequence ID" value="NZ_CP039247.1"/>
</dbReference>
<dbReference type="SUPFAM" id="SSF52218">
    <property type="entry name" value="Flavoproteins"/>
    <property type="match status" value="1"/>
</dbReference>
<sequence length="179" mass="19868">MGPTVIFDTFYGATHQYARELAERTGARLLDLDMAGNQAELDRLYAEQAPLVVLSPVHGPQIRGAAFVAEHGFSHRPVAVAAVGMTLLEDARKKDQLSGALGDYHAVERFYLPGRMNYSALSAKHRAIMTSLITALKLKPRKSDNEKYMIECYDKDVDHVDLAELEPIVEWIVRNSALG</sequence>
<dbReference type="AlphaFoldDB" id="A0A4P7QHB7"/>
<dbReference type="Pfam" id="PF12724">
    <property type="entry name" value="Flavodoxin_5"/>
    <property type="match status" value="1"/>
</dbReference>